<sequence length="224" mass="24069">MIWKTLANCFYLATGTGNSTATQSSADGSADNNLSQHQARLQAAAAAASIYGKSFVYPSPNSPVWSPGYVVLPQSYRPLGDSTNVESRGEQASSGQEQFQNPGASTSFPFAQFPHGFVPFQAPGANMTYGERLEAQKKFIKHQIEVPSQHQFHVFLLSLLNHASKVSASKVLQDQLQQLQKSKPEASSEKDSSELSDGKGKTVASSSLPVSDCGRHSENEETAS</sequence>
<dbReference type="EMBL" id="CM047748">
    <property type="protein sequence ID" value="KAJ0013760.1"/>
    <property type="molecule type" value="Genomic_DNA"/>
</dbReference>
<evidence type="ECO:0000313" key="1">
    <source>
        <dbReference type="EMBL" id="KAJ0013760.1"/>
    </source>
</evidence>
<reference evidence="2" key="1">
    <citation type="journal article" date="2023" name="G3 (Bethesda)">
        <title>Genome assembly and association tests identify interacting loci associated with vigor, precocity, and sex in interspecific pistachio rootstocks.</title>
        <authorList>
            <person name="Palmer W."/>
            <person name="Jacygrad E."/>
            <person name="Sagayaradj S."/>
            <person name="Cavanaugh K."/>
            <person name="Han R."/>
            <person name="Bertier L."/>
            <person name="Beede B."/>
            <person name="Kafkas S."/>
            <person name="Golino D."/>
            <person name="Preece J."/>
            <person name="Michelmore R."/>
        </authorList>
    </citation>
    <scope>NUCLEOTIDE SEQUENCE [LARGE SCALE GENOMIC DNA]</scope>
</reference>
<gene>
    <name evidence="1" type="ORF">Pint_21093</name>
</gene>
<dbReference type="Proteomes" id="UP001163603">
    <property type="component" value="Chromosome 13"/>
</dbReference>
<evidence type="ECO:0000313" key="2">
    <source>
        <dbReference type="Proteomes" id="UP001163603"/>
    </source>
</evidence>
<keyword evidence="2" id="KW-1185">Reference proteome</keyword>
<accession>A0ACC0XBG2</accession>
<proteinExistence type="predicted"/>
<organism evidence="1 2">
    <name type="scientific">Pistacia integerrima</name>
    <dbReference type="NCBI Taxonomy" id="434235"/>
    <lineage>
        <taxon>Eukaryota</taxon>
        <taxon>Viridiplantae</taxon>
        <taxon>Streptophyta</taxon>
        <taxon>Embryophyta</taxon>
        <taxon>Tracheophyta</taxon>
        <taxon>Spermatophyta</taxon>
        <taxon>Magnoliopsida</taxon>
        <taxon>eudicotyledons</taxon>
        <taxon>Gunneridae</taxon>
        <taxon>Pentapetalae</taxon>
        <taxon>rosids</taxon>
        <taxon>malvids</taxon>
        <taxon>Sapindales</taxon>
        <taxon>Anacardiaceae</taxon>
        <taxon>Pistacia</taxon>
    </lineage>
</organism>
<comment type="caution">
    <text evidence="1">The sequence shown here is derived from an EMBL/GenBank/DDBJ whole genome shotgun (WGS) entry which is preliminary data.</text>
</comment>
<name>A0ACC0XBG2_9ROSI</name>
<protein>
    <submittedName>
        <fullName evidence="1">Uncharacterized protein</fullName>
    </submittedName>
</protein>